<gene>
    <name evidence="4" type="ORF">ACFPZN_39790</name>
</gene>
<dbReference type="InterPro" id="IPR018357">
    <property type="entry name" value="Hexapep_transf_CS"/>
</dbReference>
<dbReference type="NCBIfam" id="TIGR03570">
    <property type="entry name" value="NeuD_NnaD"/>
    <property type="match status" value="1"/>
</dbReference>
<keyword evidence="1" id="KW-0808">Transferase</keyword>
<sequence length="224" mass="23238">MPEPDDLIIVGAGGLGREVAQAVTALPAWRLLGFADDDFDRRGTAVDGVPVLGDAEETAKAHATARLAVCTASPRDPSVRRRIVRRLGLPARRYATLVHPAAWVSPSSRVGPGSVVLAQTVLTASVRVGAHVAIMPHVTLTHDDQVEDFVTIASGVRLGGGVRVGFGAYLGAGALVREGVSIGAGALVGMGSVVLRDVPPGEVWAGSPARLLRPATKEKRKEGQ</sequence>
<accession>A0ABW1AD14</accession>
<dbReference type="PROSITE" id="PS00101">
    <property type="entry name" value="HEXAPEP_TRANSFERASES"/>
    <property type="match status" value="1"/>
</dbReference>
<dbReference type="SUPFAM" id="SSF51161">
    <property type="entry name" value="Trimeric LpxA-like enzymes"/>
    <property type="match status" value="1"/>
</dbReference>
<evidence type="ECO:0000256" key="2">
    <source>
        <dbReference type="ARBA" id="ARBA00022737"/>
    </source>
</evidence>
<dbReference type="Pfam" id="PF17836">
    <property type="entry name" value="PglD_N"/>
    <property type="match status" value="1"/>
</dbReference>
<dbReference type="PANTHER" id="PTHR43300:SF7">
    <property type="entry name" value="UDP-N-ACETYLBACILLOSAMINE N-ACETYLTRANSFERASE"/>
    <property type="match status" value="1"/>
</dbReference>
<evidence type="ECO:0000313" key="4">
    <source>
        <dbReference type="EMBL" id="MFC5751790.1"/>
    </source>
</evidence>
<dbReference type="CDD" id="cd03360">
    <property type="entry name" value="LbH_AT_putative"/>
    <property type="match status" value="1"/>
</dbReference>
<proteinExistence type="predicted"/>
<organism evidence="4 5">
    <name type="scientific">Actinomadura rugatobispora</name>
    <dbReference type="NCBI Taxonomy" id="1994"/>
    <lineage>
        <taxon>Bacteria</taxon>
        <taxon>Bacillati</taxon>
        <taxon>Actinomycetota</taxon>
        <taxon>Actinomycetes</taxon>
        <taxon>Streptosporangiales</taxon>
        <taxon>Thermomonosporaceae</taxon>
        <taxon>Actinomadura</taxon>
    </lineage>
</organism>
<feature type="domain" description="PglD N-terminal" evidence="3">
    <location>
        <begin position="6"/>
        <end position="87"/>
    </location>
</feature>
<dbReference type="InterPro" id="IPR041561">
    <property type="entry name" value="PglD_N"/>
</dbReference>
<comment type="caution">
    <text evidence="4">The sequence shown here is derived from an EMBL/GenBank/DDBJ whole genome shotgun (WGS) entry which is preliminary data.</text>
</comment>
<name>A0ABW1AD14_9ACTN</name>
<keyword evidence="2" id="KW-0677">Repeat</keyword>
<dbReference type="EMBL" id="JBHSON010000075">
    <property type="protein sequence ID" value="MFC5751790.1"/>
    <property type="molecule type" value="Genomic_DNA"/>
</dbReference>
<keyword evidence="5" id="KW-1185">Reference proteome</keyword>
<evidence type="ECO:0000256" key="1">
    <source>
        <dbReference type="ARBA" id="ARBA00022679"/>
    </source>
</evidence>
<dbReference type="InterPro" id="IPR020019">
    <property type="entry name" value="AcTrfase_PglD-like"/>
</dbReference>
<dbReference type="Gene3D" id="3.40.50.20">
    <property type="match status" value="1"/>
</dbReference>
<dbReference type="RefSeq" id="WP_378287749.1">
    <property type="nucleotide sequence ID" value="NZ_JBHSON010000075.1"/>
</dbReference>
<dbReference type="PANTHER" id="PTHR43300">
    <property type="entry name" value="ACETYLTRANSFERASE"/>
    <property type="match status" value="1"/>
</dbReference>
<evidence type="ECO:0000259" key="3">
    <source>
        <dbReference type="Pfam" id="PF17836"/>
    </source>
</evidence>
<protein>
    <submittedName>
        <fullName evidence="4">Acetyltransferase</fullName>
    </submittedName>
</protein>
<dbReference type="Proteomes" id="UP001596074">
    <property type="component" value="Unassembled WGS sequence"/>
</dbReference>
<dbReference type="InterPro" id="IPR011004">
    <property type="entry name" value="Trimer_LpxA-like_sf"/>
</dbReference>
<evidence type="ECO:0000313" key="5">
    <source>
        <dbReference type="Proteomes" id="UP001596074"/>
    </source>
</evidence>
<dbReference type="InterPro" id="IPR050179">
    <property type="entry name" value="Trans_hexapeptide_repeat"/>
</dbReference>
<dbReference type="Gene3D" id="2.160.10.10">
    <property type="entry name" value="Hexapeptide repeat proteins"/>
    <property type="match status" value="1"/>
</dbReference>
<reference evidence="5" key="1">
    <citation type="journal article" date="2019" name="Int. J. Syst. Evol. Microbiol.">
        <title>The Global Catalogue of Microorganisms (GCM) 10K type strain sequencing project: providing services to taxonomists for standard genome sequencing and annotation.</title>
        <authorList>
            <consortium name="The Broad Institute Genomics Platform"/>
            <consortium name="The Broad Institute Genome Sequencing Center for Infectious Disease"/>
            <person name="Wu L."/>
            <person name="Ma J."/>
        </authorList>
    </citation>
    <scope>NUCLEOTIDE SEQUENCE [LARGE SCALE GENOMIC DNA]</scope>
    <source>
        <strain evidence="5">KCTC 42087</strain>
    </source>
</reference>